<dbReference type="Proteomes" id="UP001597085">
    <property type="component" value="Unassembled WGS sequence"/>
</dbReference>
<dbReference type="EMBL" id="JBHUDK010000004">
    <property type="protein sequence ID" value="MFD1598340.1"/>
    <property type="molecule type" value="Genomic_DNA"/>
</dbReference>
<organism evidence="3 4">
    <name type="scientific">Halobellus rarus</name>
    <dbReference type="NCBI Taxonomy" id="1126237"/>
    <lineage>
        <taxon>Archaea</taxon>
        <taxon>Methanobacteriati</taxon>
        <taxon>Methanobacteriota</taxon>
        <taxon>Stenosarchaea group</taxon>
        <taxon>Halobacteria</taxon>
        <taxon>Halobacteriales</taxon>
        <taxon>Haloferacaceae</taxon>
        <taxon>Halobellus</taxon>
    </lineage>
</organism>
<reference evidence="3 4" key="1">
    <citation type="journal article" date="2019" name="Int. J. Syst. Evol. Microbiol.">
        <title>The Global Catalogue of Microorganisms (GCM) 10K type strain sequencing project: providing services to taxonomists for standard genome sequencing and annotation.</title>
        <authorList>
            <consortium name="The Broad Institute Genomics Platform"/>
            <consortium name="The Broad Institute Genome Sequencing Center for Infectious Disease"/>
            <person name="Wu L."/>
            <person name="Ma J."/>
        </authorList>
    </citation>
    <scope>NUCLEOTIDE SEQUENCE [LARGE SCALE GENOMIC DNA]</scope>
    <source>
        <strain evidence="3 4">CGMCC 1.12121</strain>
    </source>
</reference>
<evidence type="ECO:0000256" key="1">
    <source>
        <dbReference type="SAM" id="MobiDB-lite"/>
    </source>
</evidence>
<feature type="compositionally biased region" description="Gly residues" evidence="1">
    <location>
        <begin position="288"/>
        <end position="297"/>
    </location>
</feature>
<dbReference type="RefSeq" id="WP_256422599.1">
    <property type="nucleotide sequence ID" value="NZ_JANHDI010000013.1"/>
</dbReference>
<gene>
    <name evidence="3" type="ORF">ACFSBX_05165</name>
</gene>
<comment type="caution">
    <text evidence="3">The sequence shown here is derived from an EMBL/GenBank/DDBJ whole genome shotgun (WGS) entry which is preliminary data.</text>
</comment>
<sequence>MQISPSNSSFSDDDRGVAPLIGFIILFGFLIVALAGYQAQVVPQQNSEIEFQHFQELRNDMLEVRSAISTAGQADVSQYPTVKLGTTYPARIFTVNPPPPSGTLQTSQAYNITIENQSGDGLETVSTRFLEYQNGYNEIDIGPVWYEHSVVYIDERDSGGGIAIYEDQNIVTGNDTARVTALQNDFRVSSTGRVTLDLYPTKSARINTSDLEGNVTIKIPSRLNGSTYWDEAIDTTDSDTLWYGGTEPYPGESGIYWVELTVKADALNFNTVGIDSAPESQTAAKQGVGAGLPGDSGGNNEDPTPEPTPDPVCETGSRNVNEKVNGDIAVTGSVNVDKKVTGDITAGGSVTLNSGGGVDGNIQAGGSVIVNQGTTVTGDVSAGGSVTVNNGGKVEGTITENINNYSPCSN</sequence>
<keyword evidence="2" id="KW-0472">Membrane</keyword>
<proteinExistence type="predicted"/>
<feature type="region of interest" description="Disordered" evidence="1">
    <location>
        <begin position="280"/>
        <end position="320"/>
    </location>
</feature>
<keyword evidence="2" id="KW-0812">Transmembrane</keyword>
<protein>
    <submittedName>
        <fullName evidence="3">Polymer-forming cytoskeletal protein</fullName>
    </submittedName>
</protein>
<dbReference type="AlphaFoldDB" id="A0ABD6CJM3"/>
<name>A0ABD6CJM3_9EURY</name>
<evidence type="ECO:0000256" key="2">
    <source>
        <dbReference type="SAM" id="Phobius"/>
    </source>
</evidence>
<evidence type="ECO:0000313" key="4">
    <source>
        <dbReference type="Proteomes" id="UP001597085"/>
    </source>
</evidence>
<evidence type="ECO:0000313" key="3">
    <source>
        <dbReference type="EMBL" id="MFD1598340.1"/>
    </source>
</evidence>
<accession>A0ABD6CJM3</accession>
<dbReference type="Pfam" id="PF04519">
    <property type="entry name" value="Bactofilin"/>
    <property type="match status" value="1"/>
</dbReference>
<feature type="transmembrane region" description="Helical" evidence="2">
    <location>
        <begin position="20"/>
        <end position="37"/>
    </location>
</feature>
<keyword evidence="2" id="KW-1133">Transmembrane helix</keyword>
<dbReference type="InterPro" id="IPR007607">
    <property type="entry name" value="BacA/B"/>
</dbReference>
<keyword evidence="4" id="KW-1185">Reference proteome</keyword>